<dbReference type="SUPFAM" id="SSF103473">
    <property type="entry name" value="MFS general substrate transporter"/>
    <property type="match status" value="1"/>
</dbReference>
<dbReference type="OrthoDB" id="2544694at2759"/>
<dbReference type="InterPro" id="IPR020846">
    <property type="entry name" value="MFS_dom"/>
</dbReference>
<keyword evidence="12" id="KW-1185">Reference proteome</keyword>
<feature type="compositionally biased region" description="Basic and acidic residues" evidence="8">
    <location>
        <begin position="523"/>
        <end position="534"/>
    </location>
</feature>
<feature type="transmembrane region" description="Helical" evidence="9">
    <location>
        <begin position="179"/>
        <end position="200"/>
    </location>
</feature>
<keyword evidence="6 9" id="KW-0472">Membrane</keyword>
<evidence type="ECO:0000256" key="6">
    <source>
        <dbReference type="ARBA" id="ARBA00023136"/>
    </source>
</evidence>
<dbReference type="FunFam" id="1.20.1250.20:FF:000090">
    <property type="entry name" value="MFS sugar transporter, putative"/>
    <property type="match status" value="1"/>
</dbReference>
<dbReference type="Pfam" id="PF00083">
    <property type="entry name" value="Sugar_tr"/>
    <property type="match status" value="1"/>
</dbReference>
<feature type="transmembrane region" description="Helical" evidence="9">
    <location>
        <begin position="88"/>
        <end position="105"/>
    </location>
</feature>
<sequence>MLKSLQITNFFRGNSLVIAINSAAGLSIFFFGYDQGVMSGVNISPDYRNTMGLLNNEALLGGIVAVYYAGTLIGALMGGYVGDKIGRIKCVVVGCIIALFGAALQTAALNVPWMICSRIITGIGTGHLNAIVPVWSAETSHHTSRGMFIAMEFTLNIFGVVIAYWIAFGLNTYEGSFRWRFPIGFQMVPLLVLCLLINIFPESPRWLVKKGRTEEALHILGALRGNGNVGHPDVIREYEEIKETLLLEEKQGGEPNYWDMLFKYDEFNIPRRVHLSIWLQIIQELTGIGVITVYAPESFRNAGFTERTSQLLSGCNNISYMLSTLIAVFTLDKWGRRFTLFYGAVCQGISLILVAILTKPDIMAQNPTGFGIGGALFIFCYTAFFGMTWLTVPWLYPVEIYPLRVRARGGAWSVVGWSIGNAVVMEITPPMLESIGWATFILFGALNFLAIPVVWAMYPETMNKTLEELDVIFSTRSLLVWNAEKELRDKGIDPDDPLAHLERVEKTEVAESSSDPSASSNEKLTKKDNADNLA</sequence>
<dbReference type="GO" id="GO:0016020">
    <property type="term" value="C:membrane"/>
    <property type="evidence" value="ECO:0007669"/>
    <property type="project" value="UniProtKB-SubCell"/>
</dbReference>
<keyword evidence="3 7" id="KW-0813">Transport</keyword>
<dbReference type="InterPro" id="IPR005828">
    <property type="entry name" value="MFS_sugar_transport-like"/>
</dbReference>
<evidence type="ECO:0000256" key="9">
    <source>
        <dbReference type="SAM" id="Phobius"/>
    </source>
</evidence>
<feature type="transmembrane region" description="Helical" evidence="9">
    <location>
        <begin position="338"/>
        <end position="358"/>
    </location>
</feature>
<feature type="domain" description="Major facilitator superfamily (MFS) profile" evidence="10">
    <location>
        <begin position="20"/>
        <end position="462"/>
    </location>
</feature>
<evidence type="ECO:0000256" key="8">
    <source>
        <dbReference type="SAM" id="MobiDB-lite"/>
    </source>
</evidence>
<evidence type="ECO:0000313" key="12">
    <source>
        <dbReference type="Proteomes" id="UP000646827"/>
    </source>
</evidence>
<dbReference type="PROSITE" id="PS00216">
    <property type="entry name" value="SUGAR_TRANSPORT_1"/>
    <property type="match status" value="1"/>
</dbReference>
<dbReference type="InterPro" id="IPR036259">
    <property type="entry name" value="MFS_trans_sf"/>
</dbReference>
<accession>A0A8H7VHV6</accession>
<feature type="transmembrane region" description="Helical" evidence="9">
    <location>
        <begin position="147"/>
        <end position="167"/>
    </location>
</feature>
<feature type="region of interest" description="Disordered" evidence="8">
    <location>
        <begin position="505"/>
        <end position="534"/>
    </location>
</feature>
<keyword evidence="4 9" id="KW-0812">Transmembrane</keyword>
<dbReference type="Gene3D" id="1.20.1250.20">
    <property type="entry name" value="MFS general substrate transporter like domains"/>
    <property type="match status" value="1"/>
</dbReference>
<evidence type="ECO:0000256" key="1">
    <source>
        <dbReference type="ARBA" id="ARBA00004141"/>
    </source>
</evidence>
<feature type="transmembrane region" description="Helical" evidence="9">
    <location>
        <begin position="58"/>
        <end position="81"/>
    </location>
</feature>
<dbReference type="PANTHER" id="PTHR48022">
    <property type="entry name" value="PLASTIDIC GLUCOSE TRANSPORTER 4"/>
    <property type="match status" value="1"/>
</dbReference>
<comment type="subcellular location">
    <subcellularLocation>
        <location evidence="1">Membrane</location>
        <topology evidence="1">Multi-pass membrane protein</topology>
    </subcellularLocation>
</comment>
<gene>
    <name evidence="11" type="ORF">INT45_008626</name>
</gene>
<feature type="transmembrane region" description="Helical" evidence="9">
    <location>
        <begin position="277"/>
        <end position="296"/>
    </location>
</feature>
<dbReference type="PRINTS" id="PR00171">
    <property type="entry name" value="SUGRTRNSPORT"/>
</dbReference>
<evidence type="ECO:0000256" key="3">
    <source>
        <dbReference type="ARBA" id="ARBA00022448"/>
    </source>
</evidence>
<evidence type="ECO:0000313" key="11">
    <source>
        <dbReference type="EMBL" id="KAG2221105.1"/>
    </source>
</evidence>
<dbReference type="EMBL" id="JAEPRB010000119">
    <property type="protein sequence ID" value="KAG2221105.1"/>
    <property type="molecule type" value="Genomic_DNA"/>
</dbReference>
<evidence type="ECO:0000256" key="7">
    <source>
        <dbReference type="RuleBase" id="RU003346"/>
    </source>
</evidence>
<dbReference type="PROSITE" id="PS50850">
    <property type="entry name" value="MFS"/>
    <property type="match status" value="1"/>
</dbReference>
<comment type="caution">
    <text evidence="11">The sequence shown here is derived from an EMBL/GenBank/DDBJ whole genome shotgun (WGS) entry which is preliminary data.</text>
</comment>
<evidence type="ECO:0000256" key="4">
    <source>
        <dbReference type="ARBA" id="ARBA00022692"/>
    </source>
</evidence>
<organism evidence="11 12">
    <name type="scientific">Circinella minor</name>
    <dbReference type="NCBI Taxonomy" id="1195481"/>
    <lineage>
        <taxon>Eukaryota</taxon>
        <taxon>Fungi</taxon>
        <taxon>Fungi incertae sedis</taxon>
        <taxon>Mucoromycota</taxon>
        <taxon>Mucoromycotina</taxon>
        <taxon>Mucoromycetes</taxon>
        <taxon>Mucorales</taxon>
        <taxon>Lichtheimiaceae</taxon>
        <taxon>Circinella</taxon>
    </lineage>
</organism>
<evidence type="ECO:0000256" key="5">
    <source>
        <dbReference type="ARBA" id="ARBA00022989"/>
    </source>
</evidence>
<name>A0A8H7VHV6_9FUNG</name>
<reference evidence="11 12" key="1">
    <citation type="submission" date="2020-12" db="EMBL/GenBank/DDBJ databases">
        <title>Metabolic potential, ecology and presence of endohyphal bacteria is reflected in genomic diversity of Mucoromycotina.</title>
        <authorList>
            <person name="Muszewska A."/>
            <person name="Okrasinska A."/>
            <person name="Steczkiewicz K."/>
            <person name="Drgas O."/>
            <person name="Orlowska M."/>
            <person name="Perlinska-Lenart U."/>
            <person name="Aleksandrzak-Piekarczyk T."/>
            <person name="Szatraj K."/>
            <person name="Zielenkiewicz U."/>
            <person name="Pilsyk S."/>
            <person name="Malc E."/>
            <person name="Mieczkowski P."/>
            <person name="Kruszewska J.S."/>
            <person name="Biernat P."/>
            <person name="Pawlowska J."/>
        </authorList>
    </citation>
    <scope>NUCLEOTIDE SEQUENCE [LARGE SCALE GENOMIC DNA]</scope>
    <source>
        <strain evidence="11 12">CBS 142.35</strain>
    </source>
</reference>
<comment type="similarity">
    <text evidence="2 7">Belongs to the major facilitator superfamily. Sugar transporter (TC 2.A.1.1) family.</text>
</comment>
<dbReference type="Proteomes" id="UP000646827">
    <property type="component" value="Unassembled WGS sequence"/>
</dbReference>
<dbReference type="GO" id="GO:0005351">
    <property type="term" value="F:carbohydrate:proton symporter activity"/>
    <property type="evidence" value="ECO:0007669"/>
    <property type="project" value="TreeGrafter"/>
</dbReference>
<keyword evidence="5 9" id="KW-1133">Transmembrane helix</keyword>
<dbReference type="PANTHER" id="PTHR48022:SF78">
    <property type="entry name" value="MONOSACCHARIDE TRANSPORTER, PUTATIVE (AFU_ORTHOLOGUE AFUA_2G02110)-RELATED"/>
    <property type="match status" value="1"/>
</dbReference>
<dbReference type="NCBIfam" id="TIGR00879">
    <property type="entry name" value="SP"/>
    <property type="match status" value="1"/>
</dbReference>
<evidence type="ECO:0000259" key="10">
    <source>
        <dbReference type="PROSITE" id="PS50850"/>
    </source>
</evidence>
<feature type="transmembrane region" description="Helical" evidence="9">
    <location>
        <begin position="111"/>
        <end position="135"/>
    </location>
</feature>
<feature type="transmembrane region" description="Helical" evidence="9">
    <location>
        <begin position="370"/>
        <end position="397"/>
    </location>
</feature>
<feature type="transmembrane region" description="Helical" evidence="9">
    <location>
        <begin position="434"/>
        <end position="458"/>
    </location>
</feature>
<feature type="transmembrane region" description="Helical" evidence="9">
    <location>
        <begin position="12"/>
        <end position="33"/>
    </location>
</feature>
<dbReference type="InterPro" id="IPR050360">
    <property type="entry name" value="MFS_Sugar_Transporters"/>
</dbReference>
<proteinExistence type="inferred from homology"/>
<dbReference type="InterPro" id="IPR005829">
    <property type="entry name" value="Sugar_transporter_CS"/>
</dbReference>
<protein>
    <recommendedName>
        <fullName evidence="10">Major facilitator superfamily (MFS) profile domain-containing protein</fullName>
    </recommendedName>
</protein>
<dbReference type="InterPro" id="IPR003663">
    <property type="entry name" value="Sugar/inositol_transpt"/>
</dbReference>
<evidence type="ECO:0000256" key="2">
    <source>
        <dbReference type="ARBA" id="ARBA00010992"/>
    </source>
</evidence>
<dbReference type="AlphaFoldDB" id="A0A8H7VHV6"/>